<dbReference type="Proteomes" id="UP001396334">
    <property type="component" value="Unassembled WGS sequence"/>
</dbReference>
<dbReference type="EMBL" id="JBBPBN010000115">
    <property type="protein sequence ID" value="KAK8977904.1"/>
    <property type="molecule type" value="Genomic_DNA"/>
</dbReference>
<evidence type="ECO:0000313" key="1">
    <source>
        <dbReference type="EMBL" id="KAK8977904.1"/>
    </source>
</evidence>
<accession>A0ABR2NP10</accession>
<sequence>MSSEGKGMSELSRMHEGQHVWEGLLRPEQLFLFLAARYEDWRELPMECLTLRDAAVSGDMLKRSSGA</sequence>
<gene>
    <name evidence="1" type="ORF">V6N11_059534</name>
</gene>
<reference evidence="1 2" key="1">
    <citation type="journal article" date="2024" name="G3 (Bethesda)">
        <title>Genome assembly of Hibiscus sabdariffa L. provides insights into metabolisms of medicinal natural products.</title>
        <authorList>
            <person name="Kim T."/>
        </authorList>
    </citation>
    <scope>NUCLEOTIDE SEQUENCE [LARGE SCALE GENOMIC DNA]</scope>
    <source>
        <strain evidence="1">TK-2024</strain>
        <tissue evidence="1">Old leaves</tissue>
    </source>
</reference>
<keyword evidence="2" id="KW-1185">Reference proteome</keyword>
<comment type="caution">
    <text evidence="1">The sequence shown here is derived from an EMBL/GenBank/DDBJ whole genome shotgun (WGS) entry which is preliminary data.</text>
</comment>
<proteinExistence type="predicted"/>
<evidence type="ECO:0000313" key="2">
    <source>
        <dbReference type="Proteomes" id="UP001396334"/>
    </source>
</evidence>
<organism evidence="1 2">
    <name type="scientific">Hibiscus sabdariffa</name>
    <name type="common">roselle</name>
    <dbReference type="NCBI Taxonomy" id="183260"/>
    <lineage>
        <taxon>Eukaryota</taxon>
        <taxon>Viridiplantae</taxon>
        <taxon>Streptophyta</taxon>
        <taxon>Embryophyta</taxon>
        <taxon>Tracheophyta</taxon>
        <taxon>Spermatophyta</taxon>
        <taxon>Magnoliopsida</taxon>
        <taxon>eudicotyledons</taxon>
        <taxon>Gunneridae</taxon>
        <taxon>Pentapetalae</taxon>
        <taxon>rosids</taxon>
        <taxon>malvids</taxon>
        <taxon>Malvales</taxon>
        <taxon>Malvaceae</taxon>
        <taxon>Malvoideae</taxon>
        <taxon>Hibiscus</taxon>
    </lineage>
</organism>
<name>A0ABR2NP10_9ROSI</name>
<protein>
    <submittedName>
        <fullName evidence="1">Uncharacterized protein</fullName>
    </submittedName>
</protein>